<keyword evidence="1" id="KW-1133">Transmembrane helix</keyword>
<name>A0ABQ1Y3W4_9BACL</name>
<proteinExistence type="predicted"/>
<organism evidence="2 3">
    <name type="scientific">Paenibacillus segetis</name>
    <dbReference type="NCBI Taxonomy" id="1325360"/>
    <lineage>
        <taxon>Bacteria</taxon>
        <taxon>Bacillati</taxon>
        <taxon>Bacillota</taxon>
        <taxon>Bacilli</taxon>
        <taxon>Bacillales</taxon>
        <taxon>Paenibacillaceae</taxon>
        <taxon>Paenibacillus</taxon>
    </lineage>
</organism>
<protein>
    <recommendedName>
        <fullName evidence="4">ABC-2 type transport system permease protein</fullName>
    </recommendedName>
</protein>
<evidence type="ECO:0000313" key="2">
    <source>
        <dbReference type="EMBL" id="GGH10686.1"/>
    </source>
</evidence>
<sequence>MLYTSRITRGKVIMIKPMVSLKRRDPLGFIVVLPAYFFMLVYVYKSLYLNMQEKEEGVGDLSSNSYILPIICSF</sequence>
<evidence type="ECO:0000256" key="1">
    <source>
        <dbReference type="SAM" id="Phobius"/>
    </source>
</evidence>
<accession>A0ABQ1Y3W4</accession>
<keyword evidence="1" id="KW-0812">Transmembrane</keyword>
<dbReference type="EMBL" id="BMFT01000001">
    <property type="protein sequence ID" value="GGH10686.1"/>
    <property type="molecule type" value="Genomic_DNA"/>
</dbReference>
<keyword evidence="3" id="KW-1185">Reference proteome</keyword>
<reference evidence="3" key="1">
    <citation type="journal article" date="2019" name="Int. J. Syst. Evol. Microbiol.">
        <title>The Global Catalogue of Microorganisms (GCM) 10K type strain sequencing project: providing services to taxonomists for standard genome sequencing and annotation.</title>
        <authorList>
            <consortium name="The Broad Institute Genomics Platform"/>
            <consortium name="The Broad Institute Genome Sequencing Center for Infectious Disease"/>
            <person name="Wu L."/>
            <person name="Ma J."/>
        </authorList>
    </citation>
    <scope>NUCLEOTIDE SEQUENCE [LARGE SCALE GENOMIC DNA]</scope>
    <source>
        <strain evidence="3">CGMCC 1.12769</strain>
    </source>
</reference>
<dbReference type="Proteomes" id="UP000659344">
    <property type="component" value="Unassembled WGS sequence"/>
</dbReference>
<evidence type="ECO:0008006" key="4">
    <source>
        <dbReference type="Google" id="ProtNLM"/>
    </source>
</evidence>
<feature type="transmembrane region" description="Helical" evidence="1">
    <location>
        <begin position="26"/>
        <end position="44"/>
    </location>
</feature>
<comment type="caution">
    <text evidence="2">The sequence shown here is derived from an EMBL/GenBank/DDBJ whole genome shotgun (WGS) entry which is preliminary data.</text>
</comment>
<keyword evidence="1" id="KW-0472">Membrane</keyword>
<evidence type="ECO:0000313" key="3">
    <source>
        <dbReference type="Proteomes" id="UP000659344"/>
    </source>
</evidence>
<gene>
    <name evidence="2" type="ORF">GCM10008013_02210</name>
</gene>